<keyword evidence="4" id="KW-1185">Reference proteome</keyword>
<dbReference type="InterPro" id="IPR001304">
    <property type="entry name" value="C-type_lectin-like"/>
</dbReference>
<reference evidence="3" key="1">
    <citation type="submission" date="2009-08" db="EMBL/GenBank/DDBJ databases">
        <title>Annotation of Salpingoeca rosetta.</title>
        <authorList>
            <consortium name="The Broad Institute Genome Sequencing Platform"/>
            <person name="Russ C."/>
            <person name="Cuomo C."/>
            <person name="Burger G."/>
            <person name="Gray M.W."/>
            <person name="Holland P.W.H."/>
            <person name="King N."/>
            <person name="Lang F.B.F."/>
            <person name="Roger A.J."/>
            <person name="Ruiz-Trillo I."/>
            <person name="Young S.K."/>
            <person name="Zeng Q."/>
            <person name="Gargeya S."/>
            <person name="Alvarado L."/>
            <person name="Berlin A."/>
            <person name="Chapman S.B."/>
            <person name="Chen Z."/>
            <person name="Freedman E."/>
            <person name="Gellesch M."/>
            <person name="Goldberg J."/>
            <person name="Griggs A."/>
            <person name="Gujja S."/>
            <person name="Heilman E."/>
            <person name="Heiman D."/>
            <person name="Howarth C."/>
            <person name="Mehta T."/>
            <person name="Neiman D."/>
            <person name="Pearson M."/>
            <person name="Roberts A."/>
            <person name="Saif S."/>
            <person name="Shea T."/>
            <person name="Shenoy N."/>
            <person name="Sisk P."/>
            <person name="Stolte C."/>
            <person name="Sykes S."/>
            <person name="White J."/>
            <person name="Yandava C."/>
            <person name="Haas B."/>
            <person name="Nusbaum C."/>
            <person name="Birren B."/>
        </authorList>
    </citation>
    <scope>NUCLEOTIDE SEQUENCE [LARGE SCALE GENOMIC DNA]</scope>
    <source>
        <strain evidence="3">ATCC 50818</strain>
    </source>
</reference>
<organism evidence="4">
    <name type="scientific">Salpingoeca rosetta (strain ATCC 50818 / BSB-021)</name>
    <dbReference type="NCBI Taxonomy" id="946362"/>
    <lineage>
        <taxon>Eukaryota</taxon>
        <taxon>Choanoflagellata</taxon>
        <taxon>Craspedida</taxon>
        <taxon>Salpingoecidae</taxon>
        <taxon>Salpingoeca</taxon>
    </lineage>
</organism>
<dbReference type="InterPro" id="IPR016186">
    <property type="entry name" value="C-type_lectin-like/link_sf"/>
</dbReference>
<dbReference type="PROSITE" id="PS50041">
    <property type="entry name" value="C_TYPE_LECTIN_2"/>
    <property type="match status" value="1"/>
</dbReference>
<feature type="compositionally biased region" description="Polar residues" evidence="1">
    <location>
        <begin position="9"/>
        <end position="28"/>
    </location>
</feature>
<dbReference type="KEGG" id="sre:PTSG_09829"/>
<name>F2UP63_SALR5</name>
<feature type="domain" description="C-type lectin" evidence="2">
    <location>
        <begin position="217"/>
        <end position="307"/>
    </location>
</feature>
<dbReference type="InterPro" id="IPR016187">
    <property type="entry name" value="CTDL_fold"/>
</dbReference>
<dbReference type="AlphaFoldDB" id="F2UP63"/>
<accession>F2UP63</accession>
<sequence>MHATRSKVSESAGSEQTETPCPTSIEVNNTSPGDIRYYRLDLGGFTESVLIVVETSNGATDLYVSTNPNPGPVNYDYAVEHDDAIKAVLVDNTGNEDYYVSVRSRYTIYVGTDENVAGTPIFTLPPLRSFDVVPSFTFDLFGPGEDKFVLLNDSEVVLMAPLEFGKRHVIAIEGIDEANNLAGGIALNIIYNEMPWTASAKQWLRVPDQLPEEAQLENNLLAELALNTTLGSGLHQAWLGGHFPPVFAWTDGSAATDFGFPWSVEDNDPHAHCRFNCLALKFKDKKTTPASEWKGLRCGRKRAYICKRPTAA</sequence>
<dbReference type="Proteomes" id="UP000007799">
    <property type="component" value="Unassembled WGS sequence"/>
</dbReference>
<evidence type="ECO:0000313" key="4">
    <source>
        <dbReference type="Proteomes" id="UP000007799"/>
    </source>
</evidence>
<proteinExistence type="predicted"/>
<protein>
    <recommendedName>
        <fullName evidence="2">C-type lectin domain-containing protein</fullName>
    </recommendedName>
</protein>
<dbReference type="InParanoid" id="F2UP63"/>
<evidence type="ECO:0000313" key="3">
    <source>
        <dbReference type="EMBL" id="EGD79418.1"/>
    </source>
</evidence>
<evidence type="ECO:0000256" key="1">
    <source>
        <dbReference type="SAM" id="MobiDB-lite"/>
    </source>
</evidence>
<dbReference type="SUPFAM" id="SSF56436">
    <property type="entry name" value="C-type lectin-like"/>
    <property type="match status" value="1"/>
</dbReference>
<evidence type="ECO:0000259" key="2">
    <source>
        <dbReference type="PROSITE" id="PS50041"/>
    </source>
</evidence>
<dbReference type="RefSeq" id="XP_004989187.1">
    <property type="nucleotide sequence ID" value="XM_004989130.1"/>
</dbReference>
<gene>
    <name evidence="3" type="ORF">PTSG_09829</name>
</gene>
<feature type="region of interest" description="Disordered" evidence="1">
    <location>
        <begin position="1"/>
        <end position="28"/>
    </location>
</feature>
<dbReference type="EMBL" id="GL832985">
    <property type="protein sequence ID" value="EGD79418.1"/>
    <property type="molecule type" value="Genomic_DNA"/>
</dbReference>
<dbReference type="Gene3D" id="2.60.120.380">
    <property type="match status" value="1"/>
</dbReference>
<dbReference type="CDD" id="cd00037">
    <property type="entry name" value="CLECT"/>
    <property type="match status" value="1"/>
</dbReference>
<dbReference type="Gene3D" id="3.10.100.10">
    <property type="entry name" value="Mannose-Binding Protein A, subunit A"/>
    <property type="match status" value="1"/>
</dbReference>
<dbReference type="GeneID" id="16069729"/>